<protein>
    <submittedName>
        <fullName evidence="4">SGNH hydrolase</fullName>
    </submittedName>
</protein>
<proteinExistence type="predicted"/>
<dbReference type="Gene3D" id="3.40.50.1110">
    <property type="entry name" value="SGNH hydrolase"/>
    <property type="match status" value="1"/>
</dbReference>
<dbReference type="InterPro" id="IPR013830">
    <property type="entry name" value="SGNH_hydro"/>
</dbReference>
<dbReference type="InterPro" id="IPR013517">
    <property type="entry name" value="FG-GAP"/>
</dbReference>
<dbReference type="CDD" id="cd01833">
    <property type="entry name" value="XynB_like"/>
    <property type="match status" value="1"/>
</dbReference>
<evidence type="ECO:0000259" key="3">
    <source>
        <dbReference type="Pfam" id="PF13472"/>
    </source>
</evidence>
<feature type="signal peptide" evidence="2">
    <location>
        <begin position="1"/>
        <end position="22"/>
    </location>
</feature>
<evidence type="ECO:0000256" key="1">
    <source>
        <dbReference type="ARBA" id="ARBA00022729"/>
    </source>
</evidence>
<feature type="chain" id="PRO_5034049439" evidence="2">
    <location>
        <begin position="23"/>
        <end position="885"/>
    </location>
</feature>
<sequence length="885" mass="94398">MRLRWAGIVTFIATLYSLEVGAYTVGVDVYDNEHHENYRPRKGVVYSRTIDPVLKPKIDAAVAATAHLPHYFWTGLLPPFRPRIDSVEPRALDIALRMGGTTLEETVAGIGMPDFEVRDQDSVDTWVYASDAYSNATQGVAFVIRGEQVRDGNVFDTLERMRLEANPAVTGIFQILAHLDHDEQPTQLWPEEQTPATMQTLSEYNVAVACSIFSRSGLWQHQRTSTTTNFGTASPYGWFYGGQSSTHNTGAFTYAATPQVTISRPTQAGMAQWVNTVQTFDVQFATPTAFEPSAVNLGNGFVPYSTACPAGADIGKMSGLKIRALPAGDSITFGFQSSTGDGYRLDLENMIVTPPWAGGTVQPRQDTGNEVDYIGSVNSGTMADPQNEGHSGAEIDAIAGFVMPDLSQNPNVIFLLAGTNDINNGDDIVDAPTRLMALVDTITAQLPTAAVLVGLLPLNGNAAVENEVETFNYNITQQVLRRFADGVRVYYVSMENIGPTDMADGLHPNDEGYQIMANCWFSALWQVAEWGWIDNASDLPPQNQFCSTLPVWYPQGEIANGAGLGPNGGLLDCELDPEEDICGCTFTEPNVPADIASVPPSGQCSDLDDPSTAVRFADLNGDGRAEYLWLDEQGAVQGFLNLGSSGTGTDGAMIQWLPAGQIASGVGALRRQVQFADLNGDGRAEYLFVHDDGSVDAWLNLGGPDDGPHAANVAWFPAGQVAAGIGKDGAGVRFADLNGDGRAEYLWLDTNGSMIAYLNLGSTTGGEGAANVQWLPQGQVASGPANGATRDNVILADIDGDGRADYITVSHTNGAADVFLNAGGPNDGPNAAQVVWLPQGQFADGVGNSGVQVQFADLNGDGRAEYLDVNYLTSAVNAWLNGCVS</sequence>
<dbReference type="InterPro" id="IPR036514">
    <property type="entry name" value="SGNH_hydro_sf"/>
</dbReference>
<dbReference type="SUPFAM" id="SSF52266">
    <property type="entry name" value="SGNH hydrolase"/>
    <property type="match status" value="1"/>
</dbReference>
<accession>A0A8H7CIZ8</accession>
<dbReference type="PANTHER" id="PTHR30383:SF5">
    <property type="entry name" value="SGNH HYDROLASE-TYPE ESTERASE DOMAIN-CONTAINING PROTEIN"/>
    <property type="match status" value="1"/>
</dbReference>
<dbReference type="PANTHER" id="PTHR30383">
    <property type="entry name" value="THIOESTERASE 1/PROTEASE 1/LYSOPHOSPHOLIPASE L1"/>
    <property type="match status" value="1"/>
</dbReference>
<feature type="domain" description="SGNH hydrolase-type esterase" evidence="3">
    <location>
        <begin position="328"/>
        <end position="515"/>
    </location>
</feature>
<comment type="caution">
    <text evidence="4">The sequence shown here is derived from an EMBL/GenBank/DDBJ whole genome shotgun (WGS) entry which is preliminary data.</text>
</comment>
<dbReference type="SUPFAM" id="SSF69318">
    <property type="entry name" value="Integrin alpha N-terminal domain"/>
    <property type="match status" value="1"/>
</dbReference>
<name>A0A8H7CIZ8_9AGAR</name>
<dbReference type="OrthoDB" id="2878038at2759"/>
<dbReference type="GO" id="GO:0004622">
    <property type="term" value="F:phosphatidylcholine lysophospholipase activity"/>
    <property type="evidence" value="ECO:0007669"/>
    <property type="project" value="TreeGrafter"/>
</dbReference>
<reference evidence="4" key="1">
    <citation type="submission" date="2020-05" db="EMBL/GenBank/DDBJ databases">
        <title>Mycena genomes resolve the evolution of fungal bioluminescence.</title>
        <authorList>
            <person name="Tsai I.J."/>
        </authorList>
    </citation>
    <scope>NUCLEOTIDE SEQUENCE</scope>
    <source>
        <strain evidence="4">CCC161011</strain>
    </source>
</reference>
<dbReference type="InterPro" id="IPR028994">
    <property type="entry name" value="Integrin_alpha_N"/>
</dbReference>
<dbReference type="Pfam" id="PF13472">
    <property type="entry name" value="Lipase_GDSL_2"/>
    <property type="match status" value="1"/>
</dbReference>
<keyword evidence="4" id="KW-0378">Hydrolase</keyword>
<organism evidence="4 5">
    <name type="scientific">Mycena venus</name>
    <dbReference type="NCBI Taxonomy" id="2733690"/>
    <lineage>
        <taxon>Eukaryota</taxon>
        <taxon>Fungi</taxon>
        <taxon>Dikarya</taxon>
        <taxon>Basidiomycota</taxon>
        <taxon>Agaricomycotina</taxon>
        <taxon>Agaricomycetes</taxon>
        <taxon>Agaricomycetidae</taxon>
        <taxon>Agaricales</taxon>
        <taxon>Marasmiineae</taxon>
        <taxon>Mycenaceae</taxon>
        <taxon>Mycena</taxon>
    </lineage>
</organism>
<evidence type="ECO:0000313" key="5">
    <source>
        <dbReference type="Proteomes" id="UP000620124"/>
    </source>
</evidence>
<keyword evidence="1 2" id="KW-0732">Signal</keyword>
<dbReference type="Proteomes" id="UP000620124">
    <property type="component" value="Unassembled WGS sequence"/>
</dbReference>
<dbReference type="InterPro" id="IPR051532">
    <property type="entry name" value="Ester_Hydrolysis_Enzymes"/>
</dbReference>
<evidence type="ECO:0000313" key="4">
    <source>
        <dbReference type="EMBL" id="KAF7339250.1"/>
    </source>
</evidence>
<dbReference type="AlphaFoldDB" id="A0A8H7CIZ8"/>
<keyword evidence="5" id="KW-1185">Reference proteome</keyword>
<dbReference type="Pfam" id="PF13517">
    <property type="entry name" value="FG-GAP_3"/>
    <property type="match status" value="2"/>
</dbReference>
<dbReference type="EMBL" id="JACAZI010000020">
    <property type="protein sequence ID" value="KAF7339250.1"/>
    <property type="molecule type" value="Genomic_DNA"/>
</dbReference>
<gene>
    <name evidence="4" type="ORF">MVEN_02002800</name>
</gene>
<evidence type="ECO:0000256" key="2">
    <source>
        <dbReference type="SAM" id="SignalP"/>
    </source>
</evidence>